<dbReference type="PANTHER" id="PTHR41523:SF8">
    <property type="entry name" value="ETHYLENE RESPONSE SENSOR PROTEIN"/>
    <property type="match status" value="1"/>
</dbReference>
<keyword evidence="5" id="KW-0547">Nucleotide-binding</keyword>
<dbReference type="PANTHER" id="PTHR41523">
    <property type="entry name" value="TWO-COMPONENT SYSTEM SENSOR PROTEIN"/>
    <property type="match status" value="1"/>
</dbReference>
<evidence type="ECO:0000256" key="4">
    <source>
        <dbReference type="ARBA" id="ARBA00022679"/>
    </source>
</evidence>
<dbReference type="Proteomes" id="UP000199354">
    <property type="component" value="Unassembled WGS sequence"/>
</dbReference>
<dbReference type="SUPFAM" id="SSF48452">
    <property type="entry name" value="TPR-like"/>
    <property type="match status" value="1"/>
</dbReference>
<sequence>MRNGITIFFLFVVSAAFSQSEQWLDKAWDYTSQKNDSALIYIRRANETARKTSNRVLEAKAMEAEGLYYELAKSDYSKATGFYMKAIALAEKYDLDYLPNLYHTMGVLFHTTDNYEKADEYYKLTLPLAEQKKDTDLLVKCMINLASSASSQKKFAEAESVFKKALQYNNDFEVNRVIYANMANLYMRQGAYRKAMPYLLKGIATNTENGKSGSPLEYAYLLDGMIALQDKKGLDTMLIQSRAQLLQNPSRRHKSILLKSMGQGAALVGDFKTAVDLKDQYIALYDSIKAEQRDHLVYELETKYQTEKQQAEIDQTEKEKRQLSWLAGLAALVILVLGWLVYSNLKKKKSLALKTAQLEKLVDEKNLLLRETHHRVKNSFQIVSSLLYLQSENIKDKEAALAVKEAQNRVKSMVLIHQKLYSKDQLVGVNAKEYLEDLVRDIIDNHSAHHISVNATIEPLVLGIDTITPIGLIANELITNILKHAFDAQTTQPTIWVSFAKTDDTILFSVADNGKGMGTPREDSFGIKLIRSLSKKLKADVDFKTGDGVTVDLKIRKFELL</sequence>
<evidence type="ECO:0000259" key="11">
    <source>
        <dbReference type="Pfam" id="PF07568"/>
    </source>
</evidence>
<dbReference type="GO" id="GO:0005524">
    <property type="term" value="F:ATP binding"/>
    <property type="evidence" value="ECO:0007669"/>
    <property type="project" value="UniProtKB-KW"/>
</dbReference>
<dbReference type="SMART" id="SM00028">
    <property type="entry name" value="TPR"/>
    <property type="match status" value="4"/>
</dbReference>
<evidence type="ECO:0000256" key="8">
    <source>
        <dbReference type="PROSITE-ProRule" id="PRU00339"/>
    </source>
</evidence>
<dbReference type="Pfam" id="PF07568">
    <property type="entry name" value="HisKA_2"/>
    <property type="match status" value="1"/>
</dbReference>
<keyword evidence="8" id="KW-0802">TPR repeat</keyword>
<dbReference type="InterPro" id="IPR011495">
    <property type="entry name" value="Sig_transdc_His_kin_sub2_dim/P"/>
</dbReference>
<keyword evidence="13" id="KW-1185">Reference proteome</keyword>
<keyword evidence="3" id="KW-0597">Phosphoprotein</keyword>
<feature type="domain" description="Histidine kinase/HSP90-like ATPase" evidence="10">
    <location>
        <begin position="472"/>
        <end position="538"/>
    </location>
</feature>
<dbReference type="InterPro" id="IPR003594">
    <property type="entry name" value="HATPase_dom"/>
</dbReference>
<dbReference type="InterPro" id="IPR011990">
    <property type="entry name" value="TPR-like_helical_dom_sf"/>
</dbReference>
<evidence type="ECO:0000256" key="9">
    <source>
        <dbReference type="SAM" id="Phobius"/>
    </source>
</evidence>
<evidence type="ECO:0000313" key="13">
    <source>
        <dbReference type="Proteomes" id="UP000199354"/>
    </source>
</evidence>
<organism evidence="12 13">
    <name type="scientific">Flavobacterium caeni</name>
    <dbReference type="NCBI Taxonomy" id="490189"/>
    <lineage>
        <taxon>Bacteria</taxon>
        <taxon>Pseudomonadati</taxon>
        <taxon>Bacteroidota</taxon>
        <taxon>Flavobacteriia</taxon>
        <taxon>Flavobacteriales</taxon>
        <taxon>Flavobacteriaceae</taxon>
        <taxon>Flavobacterium</taxon>
    </lineage>
</organism>
<keyword evidence="9" id="KW-1133">Transmembrane helix</keyword>
<evidence type="ECO:0000256" key="6">
    <source>
        <dbReference type="ARBA" id="ARBA00022777"/>
    </source>
</evidence>
<keyword evidence="7" id="KW-0067">ATP-binding</keyword>
<feature type="domain" description="Signal transduction histidine kinase subgroup 2 dimerisation and phosphoacceptor" evidence="11">
    <location>
        <begin position="371"/>
        <end position="444"/>
    </location>
</feature>
<evidence type="ECO:0000256" key="7">
    <source>
        <dbReference type="ARBA" id="ARBA00022840"/>
    </source>
</evidence>
<dbReference type="PROSITE" id="PS50005">
    <property type="entry name" value="TPR"/>
    <property type="match status" value="1"/>
</dbReference>
<dbReference type="Gene3D" id="3.30.565.10">
    <property type="entry name" value="Histidine kinase-like ATPase, C-terminal domain"/>
    <property type="match status" value="1"/>
</dbReference>
<dbReference type="EC" id="2.7.13.3" evidence="2"/>
<dbReference type="Gene3D" id="3.30.450.20">
    <property type="entry name" value="PAS domain"/>
    <property type="match status" value="1"/>
</dbReference>
<dbReference type="Gene3D" id="1.25.40.10">
    <property type="entry name" value="Tetratricopeptide repeat domain"/>
    <property type="match status" value="2"/>
</dbReference>
<feature type="repeat" description="TPR" evidence="8">
    <location>
        <begin position="99"/>
        <end position="132"/>
    </location>
</feature>
<dbReference type="InterPro" id="IPR036890">
    <property type="entry name" value="HATPase_C_sf"/>
</dbReference>
<keyword evidence="9" id="KW-0472">Membrane</keyword>
<dbReference type="GO" id="GO:0004673">
    <property type="term" value="F:protein histidine kinase activity"/>
    <property type="evidence" value="ECO:0007669"/>
    <property type="project" value="UniProtKB-EC"/>
</dbReference>
<evidence type="ECO:0000256" key="3">
    <source>
        <dbReference type="ARBA" id="ARBA00022553"/>
    </source>
</evidence>
<dbReference type="Pfam" id="PF13424">
    <property type="entry name" value="TPR_12"/>
    <property type="match status" value="1"/>
</dbReference>
<dbReference type="Pfam" id="PF13176">
    <property type="entry name" value="TPR_7"/>
    <property type="match status" value="1"/>
</dbReference>
<dbReference type="Pfam" id="PF02518">
    <property type="entry name" value="HATPase_c"/>
    <property type="match status" value="1"/>
</dbReference>
<reference evidence="12 13" key="1">
    <citation type="submission" date="2016-10" db="EMBL/GenBank/DDBJ databases">
        <authorList>
            <person name="de Groot N.N."/>
        </authorList>
    </citation>
    <scope>NUCLEOTIDE SEQUENCE [LARGE SCALE GENOMIC DNA]</scope>
    <source>
        <strain evidence="12 13">CGMCC 1.7031</strain>
    </source>
</reference>
<feature type="transmembrane region" description="Helical" evidence="9">
    <location>
        <begin position="323"/>
        <end position="342"/>
    </location>
</feature>
<evidence type="ECO:0000256" key="2">
    <source>
        <dbReference type="ARBA" id="ARBA00012438"/>
    </source>
</evidence>
<keyword evidence="6 12" id="KW-0418">Kinase</keyword>
<dbReference type="RefSeq" id="WP_170826847.1">
    <property type="nucleotide sequence ID" value="NZ_FMVF01000010.1"/>
</dbReference>
<keyword evidence="9" id="KW-0812">Transmembrane</keyword>
<dbReference type="SUPFAM" id="SSF55874">
    <property type="entry name" value="ATPase domain of HSP90 chaperone/DNA topoisomerase II/histidine kinase"/>
    <property type="match status" value="1"/>
</dbReference>
<evidence type="ECO:0000256" key="1">
    <source>
        <dbReference type="ARBA" id="ARBA00000085"/>
    </source>
</evidence>
<evidence type="ECO:0000256" key="5">
    <source>
        <dbReference type="ARBA" id="ARBA00022741"/>
    </source>
</evidence>
<keyword evidence="4" id="KW-0808">Transferase</keyword>
<dbReference type="InterPro" id="IPR019734">
    <property type="entry name" value="TPR_rpt"/>
</dbReference>
<name>A0A1G5IIK5_9FLAO</name>
<evidence type="ECO:0000313" key="12">
    <source>
        <dbReference type="EMBL" id="SCY75389.1"/>
    </source>
</evidence>
<dbReference type="EMBL" id="FMVF01000010">
    <property type="protein sequence ID" value="SCY75389.1"/>
    <property type="molecule type" value="Genomic_DNA"/>
</dbReference>
<evidence type="ECO:0000259" key="10">
    <source>
        <dbReference type="Pfam" id="PF02518"/>
    </source>
</evidence>
<accession>A0A1G5IIK5</accession>
<protein>
    <recommendedName>
        <fullName evidence="2">histidine kinase</fullName>
        <ecNumber evidence="2">2.7.13.3</ecNumber>
    </recommendedName>
</protein>
<dbReference type="AlphaFoldDB" id="A0A1G5IIK5"/>
<gene>
    <name evidence="12" type="ORF">SAMN02927903_02247</name>
</gene>
<comment type="catalytic activity">
    <reaction evidence="1">
        <text>ATP + protein L-histidine = ADP + protein N-phospho-L-histidine.</text>
        <dbReference type="EC" id="2.7.13.3"/>
    </reaction>
</comment>
<dbReference type="STRING" id="490189.SAMN02927903_02247"/>
<proteinExistence type="predicted"/>